<keyword evidence="1" id="KW-1133">Transmembrane helix</keyword>
<organism evidence="2 3">
    <name type="scientific">Candidatus Lokiarchaeum ossiferum</name>
    <dbReference type="NCBI Taxonomy" id="2951803"/>
    <lineage>
        <taxon>Archaea</taxon>
        <taxon>Promethearchaeati</taxon>
        <taxon>Promethearchaeota</taxon>
        <taxon>Promethearchaeia</taxon>
        <taxon>Promethearchaeales</taxon>
        <taxon>Promethearchaeaceae</taxon>
        <taxon>Candidatus Lokiarchaeum</taxon>
    </lineage>
</organism>
<keyword evidence="3" id="KW-1185">Reference proteome</keyword>
<gene>
    <name evidence="2" type="ORF">NEF87_002238</name>
</gene>
<accession>A0ABY6HR17</accession>
<keyword evidence="1" id="KW-0812">Transmembrane</keyword>
<protein>
    <recommendedName>
        <fullName evidence="4">B box-type domain-containing protein</fullName>
    </recommendedName>
</protein>
<feature type="transmembrane region" description="Helical" evidence="1">
    <location>
        <begin position="89"/>
        <end position="108"/>
    </location>
</feature>
<evidence type="ECO:0008006" key="4">
    <source>
        <dbReference type="Google" id="ProtNLM"/>
    </source>
</evidence>
<reference evidence="2" key="1">
    <citation type="submission" date="2022-09" db="EMBL/GenBank/DDBJ databases">
        <title>Actin cytoskeleton and complex cell architecture in an #Asgard archaeon.</title>
        <authorList>
            <person name="Ponce Toledo R.I."/>
            <person name="Schleper C."/>
            <person name="Rodrigues Oliveira T."/>
            <person name="Wollweber F."/>
            <person name="Xu J."/>
            <person name="Rittmann S."/>
            <person name="Klingl A."/>
            <person name="Pilhofer M."/>
        </authorList>
    </citation>
    <scope>NUCLEOTIDE SEQUENCE</scope>
    <source>
        <strain evidence="2">B-35</strain>
    </source>
</reference>
<dbReference type="InterPro" id="IPR011011">
    <property type="entry name" value="Znf_FYVE_PHD"/>
</dbReference>
<dbReference type="EMBL" id="CP104013">
    <property type="protein sequence ID" value="UYP45953.1"/>
    <property type="molecule type" value="Genomic_DNA"/>
</dbReference>
<evidence type="ECO:0000313" key="2">
    <source>
        <dbReference type="EMBL" id="UYP45953.1"/>
    </source>
</evidence>
<dbReference type="Proteomes" id="UP001208689">
    <property type="component" value="Chromosome"/>
</dbReference>
<evidence type="ECO:0000256" key="1">
    <source>
        <dbReference type="SAM" id="Phobius"/>
    </source>
</evidence>
<keyword evidence="1" id="KW-0472">Membrane</keyword>
<dbReference type="SUPFAM" id="SSF57903">
    <property type="entry name" value="FYVE/PHD zinc finger"/>
    <property type="match status" value="1"/>
</dbReference>
<proteinExistence type="predicted"/>
<name>A0ABY6HR17_9ARCH</name>
<sequence>MWYNRIHRKDYKCKRCGKHESTLNQNPTCAGCGKLICNTCTVKKLCIDCFKKLEPEVHDSLIKKRVALRLFYIIAIIFPFYWGSYTNDFYFTATGSLLLLLFLSNIIVPNLVKGPLRLFAQQAYKKNNILEKQIYREEIIAEQKEVLSNDDIKKLVRKNGRHKTVDILTEREISIASINGESMGSFDARIRANELIDEAISDKNSQV</sequence>
<evidence type="ECO:0000313" key="3">
    <source>
        <dbReference type="Proteomes" id="UP001208689"/>
    </source>
</evidence>
<feature type="transmembrane region" description="Helical" evidence="1">
    <location>
        <begin position="66"/>
        <end position="83"/>
    </location>
</feature>